<keyword evidence="8" id="KW-0812">Transmembrane</keyword>
<evidence type="ECO:0000256" key="6">
    <source>
        <dbReference type="PIRSR" id="PIRSR602401-1"/>
    </source>
</evidence>
<evidence type="ECO:0000313" key="10">
    <source>
        <dbReference type="Proteomes" id="UP000000560"/>
    </source>
</evidence>
<dbReference type="VEuPathDB" id="FungiDB:AN9030"/>
<comment type="similarity">
    <text evidence="2 7">Belongs to the cytochrome P450 family.</text>
</comment>
<evidence type="ECO:0000256" key="8">
    <source>
        <dbReference type="SAM" id="Phobius"/>
    </source>
</evidence>
<dbReference type="PANTHER" id="PTHR24305">
    <property type="entry name" value="CYTOCHROME P450"/>
    <property type="match status" value="1"/>
</dbReference>
<keyword evidence="5 6" id="KW-0408">Iron</keyword>
<keyword evidence="10" id="KW-1185">Reference proteome</keyword>
<organism evidence="9 10">
    <name type="scientific">Emericella nidulans (strain FGSC A4 / ATCC 38163 / CBS 112.46 / NRRL 194 / M139)</name>
    <name type="common">Aspergillus nidulans</name>
    <dbReference type="NCBI Taxonomy" id="227321"/>
    <lineage>
        <taxon>Eukaryota</taxon>
        <taxon>Fungi</taxon>
        <taxon>Dikarya</taxon>
        <taxon>Ascomycota</taxon>
        <taxon>Pezizomycotina</taxon>
        <taxon>Eurotiomycetes</taxon>
        <taxon>Eurotiomycetidae</taxon>
        <taxon>Eurotiales</taxon>
        <taxon>Aspergillaceae</taxon>
        <taxon>Aspergillus</taxon>
        <taxon>Aspergillus subgen. Nidulantes</taxon>
    </lineage>
</organism>
<dbReference type="InterPro" id="IPR036396">
    <property type="entry name" value="Cyt_P450_sf"/>
</dbReference>
<dbReference type="Proteomes" id="UP000000560">
    <property type="component" value="Chromosome VII"/>
</dbReference>
<dbReference type="PANTHER" id="PTHR24305:SF235">
    <property type="entry name" value="CYTOCHROME P450 MONOOXYGENASE APDB-RELATED"/>
    <property type="match status" value="1"/>
</dbReference>
<evidence type="ECO:0000256" key="5">
    <source>
        <dbReference type="ARBA" id="ARBA00023004"/>
    </source>
</evidence>
<dbReference type="HOGENOM" id="CLU_001570_14_2_1"/>
<dbReference type="GO" id="GO:0004497">
    <property type="term" value="F:monooxygenase activity"/>
    <property type="evidence" value="ECO:0007669"/>
    <property type="project" value="UniProtKB-KW"/>
</dbReference>
<dbReference type="PRINTS" id="PR00385">
    <property type="entry name" value="P450"/>
</dbReference>
<accession>Q5ARQ0</accession>
<reference evidence="10" key="2">
    <citation type="journal article" date="2009" name="Fungal Genet. Biol.">
        <title>The 2008 update of the Aspergillus nidulans genome annotation: a community effort.</title>
        <authorList>
            <person name="Wortman J.R."/>
            <person name="Gilsenan J.M."/>
            <person name="Joardar V."/>
            <person name="Deegan J."/>
            <person name="Clutterbuck J."/>
            <person name="Andersen M.R."/>
            <person name="Archer D."/>
            <person name="Bencina M."/>
            <person name="Braus G."/>
            <person name="Coutinho P."/>
            <person name="von Dohren H."/>
            <person name="Doonan J."/>
            <person name="Driessen A.J."/>
            <person name="Durek P."/>
            <person name="Espeso E."/>
            <person name="Fekete E."/>
            <person name="Flipphi M."/>
            <person name="Estrada C.G."/>
            <person name="Geysens S."/>
            <person name="Goldman G."/>
            <person name="de Groot P.W."/>
            <person name="Hansen K."/>
            <person name="Harris S.D."/>
            <person name="Heinekamp T."/>
            <person name="Helmstaedt K."/>
            <person name="Henrissat B."/>
            <person name="Hofmann G."/>
            <person name="Homan T."/>
            <person name="Horio T."/>
            <person name="Horiuchi H."/>
            <person name="James S."/>
            <person name="Jones M."/>
            <person name="Karaffa L."/>
            <person name="Karanyi Z."/>
            <person name="Kato M."/>
            <person name="Keller N."/>
            <person name="Kelly D.E."/>
            <person name="Kiel J.A."/>
            <person name="Kim J.M."/>
            <person name="van der Klei I.J."/>
            <person name="Klis F.M."/>
            <person name="Kovalchuk A."/>
            <person name="Krasevec N."/>
            <person name="Kubicek C.P."/>
            <person name="Liu B."/>
            <person name="Maccabe A."/>
            <person name="Meyer V."/>
            <person name="Mirabito P."/>
            <person name="Miskei M."/>
            <person name="Mos M."/>
            <person name="Mullins J."/>
            <person name="Nelson D.R."/>
            <person name="Nielsen J."/>
            <person name="Oakley B.R."/>
            <person name="Osmani S.A."/>
            <person name="Pakula T."/>
            <person name="Paszewski A."/>
            <person name="Paulsen I."/>
            <person name="Pilsyk S."/>
            <person name="Pocsi I."/>
            <person name="Punt P.J."/>
            <person name="Ram A.F."/>
            <person name="Ren Q."/>
            <person name="Robellet X."/>
            <person name="Robson G."/>
            <person name="Seiboth B."/>
            <person name="van Solingen P."/>
            <person name="Specht T."/>
            <person name="Sun J."/>
            <person name="Taheri-Talesh N."/>
            <person name="Takeshita N."/>
            <person name="Ussery D."/>
            <person name="vanKuyk P.A."/>
            <person name="Visser H."/>
            <person name="van de Vondervoort P.J."/>
            <person name="de Vries R.P."/>
            <person name="Walton J."/>
            <person name="Xiang X."/>
            <person name="Xiong Y."/>
            <person name="Zeng A.P."/>
            <person name="Brandt B.W."/>
            <person name="Cornell M.J."/>
            <person name="van den Hondel C.A."/>
            <person name="Visser J."/>
            <person name="Oliver S.G."/>
            <person name="Turner G."/>
        </authorList>
    </citation>
    <scope>GENOME REANNOTATION</scope>
    <source>
        <strain evidence="10">FGSC A4 / ATCC 38163 / CBS 112.46 / NRRL 194 / M139</strain>
    </source>
</reference>
<dbReference type="SUPFAM" id="SSF48264">
    <property type="entry name" value="Cytochrome P450"/>
    <property type="match status" value="1"/>
</dbReference>
<dbReference type="InterPro" id="IPR017972">
    <property type="entry name" value="Cyt_P450_CS"/>
</dbReference>
<dbReference type="Pfam" id="PF00067">
    <property type="entry name" value="p450"/>
    <property type="match status" value="1"/>
</dbReference>
<dbReference type="EMBL" id="BN001307">
    <property type="protein sequence ID" value="CBF84428.1"/>
    <property type="molecule type" value="Genomic_DNA"/>
</dbReference>
<dbReference type="Gene3D" id="1.10.630.10">
    <property type="entry name" value="Cytochrome P450"/>
    <property type="match status" value="1"/>
</dbReference>
<dbReference type="PRINTS" id="PR00463">
    <property type="entry name" value="EP450I"/>
</dbReference>
<dbReference type="InterPro" id="IPR001128">
    <property type="entry name" value="Cyt_P450"/>
</dbReference>
<dbReference type="GO" id="GO:0020037">
    <property type="term" value="F:heme binding"/>
    <property type="evidence" value="ECO:0007669"/>
    <property type="project" value="InterPro"/>
</dbReference>
<gene>
    <name evidence="9" type="ORF">ANIA_09030</name>
</gene>
<comment type="cofactor">
    <cofactor evidence="1 6">
        <name>heme</name>
        <dbReference type="ChEBI" id="CHEBI:30413"/>
    </cofactor>
</comment>
<evidence type="ECO:0000256" key="1">
    <source>
        <dbReference type="ARBA" id="ARBA00001971"/>
    </source>
</evidence>
<evidence type="ECO:0000256" key="4">
    <source>
        <dbReference type="ARBA" id="ARBA00023002"/>
    </source>
</evidence>
<dbReference type="InterPro" id="IPR002401">
    <property type="entry name" value="Cyt_P450_E_grp-I"/>
</dbReference>
<accession>C8VKR9</accession>
<reference evidence="10" key="1">
    <citation type="journal article" date="2005" name="Nature">
        <title>Sequencing of Aspergillus nidulans and comparative analysis with A. fumigatus and A. oryzae.</title>
        <authorList>
            <person name="Galagan J.E."/>
            <person name="Calvo S.E."/>
            <person name="Cuomo C."/>
            <person name="Ma L.J."/>
            <person name="Wortman J.R."/>
            <person name="Batzoglou S."/>
            <person name="Lee S.I."/>
            <person name="Basturkmen M."/>
            <person name="Spevak C.C."/>
            <person name="Clutterbuck J."/>
            <person name="Kapitonov V."/>
            <person name="Jurka J."/>
            <person name="Scazzocchio C."/>
            <person name="Farman M."/>
            <person name="Butler J."/>
            <person name="Purcell S."/>
            <person name="Harris S."/>
            <person name="Braus G.H."/>
            <person name="Draht O."/>
            <person name="Busch S."/>
            <person name="D'Enfert C."/>
            <person name="Bouchier C."/>
            <person name="Goldman G.H."/>
            <person name="Bell-Pedersen D."/>
            <person name="Griffiths-Jones S."/>
            <person name="Doonan J.H."/>
            <person name="Yu J."/>
            <person name="Vienken K."/>
            <person name="Pain A."/>
            <person name="Freitag M."/>
            <person name="Selker E.U."/>
            <person name="Archer D.B."/>
            <person name="Penalva M.A."/>
            <person name="Oakley B.R."/>
            <person name="Momany M."/>
            <person name="Tanaka T."/>
            <person name="Kumagai T."/>
            <person name="Asai K."/>
            <person name="Machida M."/>
            <person name="Nierman W.C."/>
            <person name="Denning D.W."/>
            <person name="Caddick M."/>
            <person name="Hynes M."/>
            <person name="Paoletti M."/>
            <person name="Fischer R."/>
            <person name="Miller B."/>
            <person name="Dyer P."/>
            <person name="Sachs M.S."/>
            <person name="Osmani S.A."/>
            <person name="Birren B.W."/>
        </authorList>
    </citation>
    <scope>NUCLEOTIDE SEQUENCE [LARGE SCALE GENOMIC DNA]</scope>
    <source>
        <strain evidence="10">FGSC A4 / ATCC 38163 / CBS 112.46 / NRRL 194 / M139</strain>
    </source>
</reference>
<dbReference type="GeneID" id="2868243"/>
<evidence type="ECO:0000256" key="3">
    <source>
        <dbReference type="ARBA" id="ARBA00022723"/>
    </source>
</evidence>
<dbReference type="PROSITE" id="PS00086">
    <property type="entry name" value="CYTOCHROME_P450"/>
    <property type="match status" value="1"/>
</dbReference>
<keyword evidence="8" id="KW-1133">Transmembrane helix</keyword>
<dbReference type="GO" id="GO:0005506">
    <property type="term" value="F:iron ion binding"/>
    <property type="evidence" value="ECO:0007669"/>
    <property type="project" value="InterPro"/>
</dbReference>
<sequence length="507" mass="57966">MIFAQLPTLTAQVVHFMQSRLLLCITAFVVLCIIHTFLYAFLLSPVRHVPGPWWARVSRIPLLYATWQRRRSRYASDLLRKYGRLVVIAPDQIHTSDETAMKTIYAKSSIKTRFYAGMGSWKGVKSTLGFVDYRSAAPTRNNLIQCFQNRNLDTLVDSMACHITEFCDMLKPKVSNNKAVDGVVIFRLLALDIVTDILWGEKDTLLSKGFDQTPVFLRRFHAFSSWNALKSFIPGLDTYVRFLGSSNMRQLRADCNDMDVTAREALDRWHARPEERHQKDVLSMLQAMSNSDDPTKRIPSEHIPAYMVEMLAAGSSTTSHTAAFACDQLARYPKALEALQKELIEAFPDKENIDERKMLSLRYLEGVIYETMRLYPMIPGPLERHLGEWIEVDGMKVGPGVIASTAAYDQGRLPDVFPEPEKWNPERWLQATDRMKLNWIPFGHGCRSCPGSNLALTELKYILGTLFRRFRVQLPEDYPNEPLELADVFAAGSKTGHCWLEFEEMPK</sequence>
<dbReference type="OMA" id="FHAFSTW"/>
<dbReference type="OrthoDB" id="1470350at2759"/>
<evidence type="ECO:0000256" key="2">
    <source>
        <dbReference type="ARBA" id="ARBA00010617"/>
    </source>
</evidence>
<dbReference type="RefSeq" id="XP_682299.1">
    <property type="nucleotide sequence ID" value="XM_677207.1"/>
</dbReference>
<keyword evidence="4 7" id="KW-0560">Oxidoreductase</keyword>
<dbReference type="KEGG" id="ani:ANIA_09030"/>
<dbReference type="eggNOG" id="KOG0157">
    <property type="taxonomic scope" value="Eukaryota"/>
</dbReference>
<protein>
    <submittedName>
        <fullName evidence="9">Cytochrome P450, putative (Eurofung)</fullName>
    </submittedName>
</protein>
<name>Q5ARQ0_EMENI</name>
<evidence type="ECO:0000256" key="7">
    <source>
        <dbReference type="RuleBase" id="RU000461"/>
    </source>
</evidence>
<evidence type="ECO:0000313" key="9">
    <source>
        <dbReference type="EMBL" id="CBF84428.1"/>
    </source>
</evidence>
<keyword evidence="7" id="KW-0503">Monooxygenase</keyword>
<dbReference type="GO" id="GO:0044550">
    <property type="term" value="P:secondary metabolite biosynthetic process"/>
    <property type="evidence" value="ECO:0007669"/>
    <property type="project" value="UniProtKB-ARBA"/>
</dbReference>
<keyword evidence="6 7" id="KW-0349">Heme</keyword>
<proteinExistence type="inferred from homology"/>
<dbReference type="AlphaFoldDB" id="Q5ARQ0"/>
<keyword evidence="3 6" id="KW-0479">Metal-binding</keyword>
<feature type="transmembrane region" description="Helical" evidence="8">
    <location>
        <begin position="21"/>
        <end position="42"/>
    </location>
</feature>
<dbReference type="InParanoid" id="Q5ARQ0"/>
<dbReference type="InterPro" id="IPR050121">
    <property type="entry name" value="Cytochrome_P450_monoxygenase"/>
</dbReference>
<keyword evidence="8" id="KW-0472">Membrane</keyword>
<feature type="binding site" description="axial binding residue" evidence="6">
    <location>
        <position position="449"/>
    </location>
    <ligand>
        <name>heme</name>
        <dbReference type="ChEBI" id="CHEBI:30413"/>
    </ligand>
    <ligandPart>
        <name>Fe</name>
        <dbReference type="ChEBI" id="CHEBI:18248"/>
    </ligandPart>
</feature>
<dbReference type="GO" id="GO:0016705">
    <property type="term" value="F:oxidoreductase activity, acting on paired donors, with incorporation or reduction of molecular oxygen"/>
    <property type="evidence" value="ECO:0007669"/>
    <property type="project" value="InterPro"/>
</dbReference>